<feature type="transmembrane region" description="Helical" evidence="1">
    <location>
        <begin position="40"/>
        <end position="59"/>
    </location>
</feature>
<comment type="caution">
    <text evidence="2">The sequence shown here is derived from an EMBL/GenBank/DDBJ whole genome shotgun (WGS) entry which is preliminary data.</text>
</comment>
<reference evidence="3" key="1">
    <citation type="journal article" date="2019" name="Int. J. Syst. Evol. Microbiol.">
        <title>The Global Catalogue of Microorganisms (GCM) 10K type strain sequencing project: providing services to taxonomists for standard genome sequencing and annotation.</title>
        <authorList>
            <consortium name="The Broad Institute Genomics Platform"/>
            <consortium name="The Broad Institute Genome Sequencing Center for Infectious Disease"/>
            <person name="Wu L."/>
            <person name="Ma J."/>
        </authorList>
    </citation>
    <scope>NUCLEOTIDE SEQUENCE [LARGE SCALE GENOMIC DNA]</scope>
    <source>
        <strain evidence="3">JCM 17917</strain>
    </source>
</reference>
<proteinExistence type="predicted"/>
<feature type="transmembrane region" description="Helical" evidence="1">
    <location>
        <begin position="158"/>
        <end position="175"/>
    </location>
</feature>
<keyword evidence="1" id="KW-0472">Membrane</keyword>
<feature type="transmembrane region" description="Helical" evidence="1">
    <location>
        <begin position="119"/>
        <end position="138"/>
    </location>
</feature>
<name>A0ABP8FS51_9BACT</name>
<protein>
    <recommendedName>
        <fullName evidence="4">DUF4405 domain-containing protein</fullName>
    </recommendedName>
</protein>
<evidence type="ECO:0000313" key="2">
    <source>
        <dbReference type="EMBL" id="GAA4309920.1"/>
    </source>
</evidence>
<organism evidence="2 3">
    <name type="scientific">Nibribacter koreensis</name>
    <dbReference type="NCBI Taxonomy" id="1084519"/>
    <lineage>
        <taxon>Bacteria</taxon>
        <taxon>Pseudomonadati</taxon>
        <taxon>Bacteroidota</taxon>
        <taxon>Cytophagia</taxon>
        <taxon>Cytophagales</taxon>
        <taxon>Hymenobacteraceae</taxon>
        <taxon>Nibribacter</taxon>
    </lineage>
</organism>
<accession>A0ABP8FS51</accession>
<dbReference type="EMBL" id="BAABGX010000002">
    <property type="protein sequence ID" value="GAA4309920.1"/>
    <property type="molecule type" value="Genomic_DNA"/>
</dbReference>
<sequence>MLTAFVGVHLVNHVWAIFGPQAHIDMMDTLRRVYRNPLVEALLLGAVLVQMVSGLKLFAVSRKQLPLSGFDRLHLWSGLYLAVFLLIHVGAILTGRFLLHLDTNYYFGVAGLATFPFNLFFGPYYGLAILAFFGHLAAVHQKKMSRSVLGVPAGGQSWLILAGGLVIMLVIFYGLTNGFTSVTIPAEYGVLIGK</sequence>
<keyword evidence="3" id="KW-1185">Reference proteome</keyword>
<gene>
    <name evidence="2" type="ORF">GCM10023183_27410</name>
</gene>
<keyword evidence="1" id="KW-1133">Transmembrane helix</keyword>
<evidence type="ECO:0000313" key="3">
    <source>
        <dbReference type="Proteomes" id="UP001501844"/>
    </source>
</evidence>
<feature type="transmembrane region" description="Helical" evidence="1">
    <location>
        <begin position="79"/>
        <end position="99"/>
    </location>
</feature>
<dbReference type="Proteomes" id="UP001501844">
    <property type="component" value="Unassembled WGS sequence"/>
</dbReference>
<keyword evidence="1" id="KW-0812">Transmembrane</keyword>
<evidence type="ECO:0000256" key="1">
    <source>
        <dbReference type="SAM" id="Phobius"/>
    </source>
</evidence>
<evidence type="ECO:0008006" key="4">
    <source>
        <dbReference type="Google" id="ProtNLM"/>
    </source>
</evidence>